<sequence length="434" mass="48024">MPMVKRRGPWSSSEDQRLVTFIKDDPTLNWVNISMQVESRTPKQCRERYHQNLKKSLNHSPITTAEGAQINAFVQKHGKRWADIARQLNGRSDNAVKNWWNGNQNRIKRAEQRRRATVDPSAPGVGSAMSSPASTHALPQPCPQPCPQLQLPPFDRPTTHRRNVSGTIQDLADAATLHRRDYYHQSQPSQAYGSVYAARGRESSPREREHVPYYQSEHRVREPQFAHYAPAQHTTIQHTPVQQASAQQYPTQYAQPFNGYQYPPGPPSAGLDSLYHQARRPSIYADSPGADSVDHGSAPSLVSDHGSPSVRGSSSHAWPSPTLELPPLLNINGSVSKSNAHLANSPPSTQFALPDYDRPSFERPSSEQPTSASVYSYSTPSPDRTEEDFENSPARTHQLTASAEEAAQAAEVIMNLPKGDGKKRGGLGVSDLLN</sequence>
<dbReference type="InterPro" id="IPR001005">
    <property type="entry name" value="SANT/Myb"/>
</dbReference>
<feature type="region of interest" description="Disordered" evidence="1">
    <location>
        <begin position="339"/>
        <end position="434"/>
    </location>
</feature>
<evidence type="ECO:0000259" key="2">
    <source>
        <dbReference type="PROSITE" id="PS50090"/>
    </source>
</evidence>
<proteinExistence type="predicted"/>
<gene>
    <name evidence="4" type="ORF">CMQ_6275</name>
</gene>
<protein>
    <submittedName>
        <fullName evidence="4">Myb-like DNA-binding protein</fullName>
    </submittedName>
</protein>
<dbReference type="GO" id="GO:0045944">
    <property type="term" value="P:positive regulation of transcription by RNA polymerase II"/>
    <property type="evidence" value="ECO:0007669"/>
    <property type="project" value="TreeGrafter"/>
</dbReference>
<dbReference type="Proteomes" id="UP000007796">
    <property type="component" value="Unassembled WGS sequence"/>
</dbReference>
<dbReference type="PANTHER" id="PTHR45614">
    <property type="entry name" value="MYB PROTEIN-RELATED"/>
    <property type="match status" value="1"/>
</dbReference>
<dbReference type="RefSeq" id="XP_014170815.1">
    <property type="nucleotide sequence ID" value="XM_014315340.1"/>
</dbReference>
<evidence type="ECO:0000313" key="4">
    <source>
        <dbReference type="EMBL" id="EFX01333.1"/>
    </source>
</evidence>
<feature type="compositionally biased region" description="Polar residues" evidence="1">
    <location>
        <begin position="339"/>
        <end position="351"/>
    </location>
</feature>
<dbReference type="HOGENOM" id="CLU_631692_0_0_1"/>
<feature type="compositionally biased region" description="Low complexity" evidence="1">
    <location>
        <begin position="401"/>
        <end position="411"/>
    </location>
</feature>
<feature type="region of interest" description="Disordered" evidence="1">
    <location>
        <begin position="254"/>
        <end position="273"/>
    </location>
</feature>
<feature type="region of interest" description="Disordered" evidence="1">
    <location>
        <begin position="109"/>
        <end position="166"/>
    </location>
</feature>
<dbReference type="SUPFAM" id="SSF46689">
    <property type="entry name" value="Homeodomain-like"/>
    <property type="match status" value="1"/>
</dbReference>
<dbReference type="SMART" id="SM00717">
    <property type="entry name" value="SANT"/>
    <property type="match status" value="2"/>
</dbReference>
<feature type="compositionally biased region" description="Basic and acidic residues" evidence="1">
    <location>
        <begin position="199"/>
        <end position="209"/>
    </location>
</feature>
<feature type="region of interest" description="Disordered" evidence="1">
    <location>
        <begin position="283"/>
        <end position="319"/>
    </location>
</feature>
<dbReference type="Gene3D" id="1.10.10.60">
    <property type="entry name" value="Homeodomain-like"/>
    <property type="match status" value="2"/>
</dbReference>
<reference evidence="4 5" key="1">
    <citation type="journal article" date="2011" name="Proc. Natl. Acad. Sci. U.S.A.">
        <title>Genome and transcriptome analyses of the mountain pine beetle-fungal symbiont Grosmannia clavigera, a lodgepole pine pathogen.</title>
        <authorList>
            <person name="DiGuistini S."/>
            <person name="Wang Y."/>
            <person name="Liao N.Y."/>
            <person name="Taylor G."/>
            <person name="Tanguay P."/>
            <person name="Feau N."/>
            <person name="Henrissat B."/>
            <person name="Chan S.K."/>
            <person name="Hesse-Orce U."/>
            <person name="Alamouti S.M."/>
            <person name="Tsui C.K.M."/>
            <person name="Docking R.T."/>
            <person name="Levasseur A."/>
            <person name="Haridas S."/>
            <person name="Robertson G."/>
            <person name="Birol I."/>
            <person name="Holt R.A."/>
            <person name="Marra M.A."/>
            <person name="Hamelin R.C."/>
            <person name="Hirst M."/>
            <person name="Jones S.J.M."/>
            <person name="Bohlmann J."/>
            <person name="Breuil C."/>
        </authorList>
    </citation>
    <scope>NUCLEOTIDE SEQUENCE [LARGE SCALE GENOMIC DNA]</scope>
    <source>
        <strain evidence="5">kw1407 / UAMH 11150</strain>
    </source>
</reference>
<feature type="domain" description="Myb-like" evidence="2">
    <location>
        <begin position="54"/>
        <end position="101"/>
    </location>
</feature>
<evidence type="ECO:0000313" key="5">
    <source>
        <dbReference type="Proteomes" id="UP000007796"/>
    </source>
</evidence>
<dbReference type="PROSITE" id="PS50090">
    <property type="entry name" value="MYB_LIKE"/>
    <property type="match status" value="2"/>
</dbReference>
<name>F0XMC7_GROCL</name>
<keyword evidence="4" id="KW-0238">DNA-binding</keyword>
<dbReference type="STRING" id="655863.F0XMC7"/>
<feature type="region of interest" description="Disordered" evidence="1">
    <location>
        <begin position="184"/>
        <end position="209"/>
    </location>
</feature>
<dbReference type="GO" id="GO:0000978">
    <property type="term" value="F:RNA polymerase II cis-regulatory region sequence-specific DNA binding"/>
    <property type="evidence" value="ECO:0007669"/>
    <property type="project" value="TreeGrafter"/>
</dbReference>
<dbReference type="InterPro" id="IPR050560">
    <property type="entry name" value="MYB_TF"/>
</dbReference>
<feature type="domain" description="HTH myb-type" evidence="3">
    <location>
        <begin position="1"/>
        <end position="57"/>
    </location>
</feature>
<dbReference type="PANTHER" id="PTHR45614:SF25">
    <property type="entry name" value="MYB PROTEIN"/>
    <property type="match status" value="1"/>
</dbReference>
<dbReference type="GO" id="GO:0005634">
    <property type="term" value="C:nucleus"/>
    <property type="evidence" value="ECO:0007669"/>
    <property type="project" value="TreeGrafter"/>
</dbReference>
<accession>F0XMC7</accession>
<dbReference type="CDD" id="cd00167">
    <property type="entry name" value="SANT"/>
    <property type="match status" value="2"/>
</dbReference>
<dbReference type="PROSITE" id="PS51294">
    <property type="entry name" value="HTH_MYB"/>
    <property type="match status" value="2"/>
</dbReference>
<dbReference type="GeneID" id="25979690"/>
<evidence type="ECO:0000259" key="3">
    <source>
        <dbReference type="PROSITE" id="PS51294"/>
    </source>
</evidence>
<dbReference type="InterPro" id="IPR017930">
    <property type="entry name" value="Myb_dom"/>
</dbReference>
<dbReference type="AlphaFoldDB" id="F0XMC7"/>
<dbReference type="eggNOG" id="KOG0048">
    <property type="taxonomic scope" value="Eukaryota"/>
</dbReference>
<dbReference type="GO" id="GO:0000278">
    <property type="term" value="P:mitotic cell cycle"/>
    <property type="evidence" value="ECO:0007669"/>
    <property type="project" value="TreeGrafter"/>
</dbReference>
<feature type="domain" description="HTH myb-type" evidence="3">
    <location>
        <begin position="58"/>
        <end position="108"/>
    </location>
</feature>
<feature type="domain" description="Myb-like" evidence="2">
    <location>
        <begin position="6"/>
        <end position="53"/>
    </location>
</feature>
<dbReference type="Pfam" id="PF13921">
    <property type="entry name" value="Myb_DNA-bind_6"/>
    <property type="match status" value="1"/>
</dbReference>
<feature type="compositionally biased region" description="Basic and acidic residues" evidence="1">
    <location>
        <begin position="355"/>
        <end position="365"/>
    </location>
</feature>
<feature type="compositionally biased region" description="Polar residues" evidence="1">
    <location>
        <begin position="366"/>
        <end position="382"/>
    </location>
</feature>
<keyword evidence="5" id="KW-1185">Reference proteome</keyword>
<dbReference type="InParanoid" id="F0XMC7"/>
<dbReference type="EMBL" id="GL629794">
    <property type="protein sequence ID" value="EFX01333.1"/>
    <property type="molecule type" value="Genomic_DNA"/>
</dbReference>
<dbReference type="GO" id="GO:0000981">
    <property type="term" value="F:DNA-binding transcription factor activity, RNA polymerase II-specific"/>
    <property type="evidence" value="ECO:0007669"/>
    <property type="project" value="TreeGrafter"/>
</dbReference>
<dbReference type="InterPro" id="IPR009057">
    <property type="entry name" value="Homeodomain-like_sf"/>
</dbReference>
<evidence type="ECO:0000256" key="1">
    <source>
        <dbReference type="SAM" id="MobiDB-lite"/>
    </source>
</evidence>
<dbReference type="OrthoDB" id="2143914at2759"/>
<organism evidence="5">
    <name type="scientific">Grosmannia clavigera (strain kw1407 / UAMH 11150)</name>
    <name type="common">Blue stain fungus</name>
    <name type="synonym">Graphiocladiella clavigera</name>
    <dbReference type="NCBI Taxonomy" id="655863"/>
    <lineage>
        <taxon>Eukaryota</taxon>
        <taxon>Fungi</taxon>
        <taxon>Dikarya</taxon>
        <taxon>Ascomycota</taxon>
        <taxon>Pezizomycotina</taxon>
        <taxon>Sordariomycetes</taxon>
        <taxon>Sordariomycetidae</taxon>
        <taxon>Ophiostomatales</taxon>
        <taxon>Ophiostomataceae</taxon>
        <taxon>Leptographium</taxon>
    </lineage>
</organism>